<evidence type="ECO:0000313" key="6">
    <source>
        <dbReference type="Proteomes" id="UP000004968"/>
    </source>
</evidence>
<comment type="caution">
    <text evidence="3">Lacks conserved residue(s) required for the propagation of feature annotation.</text>
</comment>
<dbReference type="AlphaFoldDB" id="D3AK82"/>
<dbReference type="InterPro" id="IPR011006">
    <property type="entry name" value="CheY-like_superfamily"/>
</dbReference>
<evidence type="ECO:0000256" key="1">
    <source>
        <dbReference type="ARBA" id="ARBA00018672"/>
    </source>
</evidence>
<protein>
    <recommendedName>
        <fullName evidence="1">Stage 0 sporulation protein A homolog</fullName>
    </recommendedName>
</protein>
<evidence type="ECO:0000256" key="2">
    <source>
        <dbReference type="ARBA" id="ARBA00024867"/>
    </source>
</evidence>
<feature type="non-terminal residue" evidence="5">
    <location>
        <position position="54"/>
    </location>
</feature>
<gene>
    <name evidence="5" type="ORF">CLOSTHATH_04024</name>
</gene>
<accession>D3AK82</accession>
<reference evidence="5 6" key="1">
    <citation type="submission" date="2010-01" db="EMBL/GenBank/DDBJ databases">
        <authorList>
            <person name="Weinstock G."/>
            <person name="Sodergren E."/>
            <person name="Clifton S."/>
            <person name="Fulton L."/>
            <person name="Fulton B."/>
            <person name="Courtney L."/>
            <person name="Fronick C."/>
            <person name="Harrison M."/>
            <person name="Strong C."/>
            <person name="Farmer C."/>
            <person name="Delahaunty K."/>
            <person name="Markovic C."/>
            <person name="Hall O."/>
            <person name="Minx P."/>
            <person name="Tomlinson C."/>
            <person name="Mitreva M."/>
            <person name="Nelson J."/>
            <person name="Hou S."/>
            <person name="Wollam A."/>
            <person name="Pepin K.H."/>
            <person name="Johnson M."/>
            <person name="Bhonagiri V."/>
            <person name="Nash W.E."/>
            <person name="Warren W."/>
            <person name="Chinwalla A."/>
            <person name="Mardis E.R."/>
            <person name="Wilson R.K."/>
        </authorList>
    </citation>
    <scope>NUCLEOTIDE SEQUENCE [LARGE SCALE GENOMIC DNA]</scope>
    <source>
        <strain evidence="5 6">DSM 13479</strain>
    </source>
</reference>
<dbReference type="InterPro" id="IPR001789">
    <property type="entry name" value="Sig_transdc_resp-reg_receiver"/>
</dbReference>
<evidence type="ECO:0000259" key="4">
    <source>
        <dbReference type="PROSITE" id="PS50110"/>
    </source>
</evidence>
<proteinExistence type="predicted"/>
<comment type="function">
    <text evidence="2">May play the central regulatory role in sporulation. It may be an element of the effector pathway responsible for the activation of sporulation genes in response to nutritional stress. Spo0A may act in concert with spo0H (a sigma factor) to control the expression of some genes that are critical to the sporulation process.</text>
</comment>
<comment type="caution">
    <text evidence="5">The sequence shown here is derived from an EMBL/GenBank/DDBJ whole genome shotgun (WGS) entry which is preliminary data.</text>
</comment>
<dbReference type="HOGENOM" id="CLU_3073273_0_0_9"/>
<sequence>MTDSKILLVDDEKDIVDLMEEVLRQDGFREIRRAYRGSEAVTLCREFKPFRFQP</sequence>
<dbReference type="PROSITE" id="PS50110">
    <property type="entry name" value="RESPONSE_REGULATORY"/>
    <property type="match status" value="1"/>
</dbReference>
<dbReference type="GO" id="GO:0000160">
    <property type="term" value="P:phosphorelay signal transduction system"/>
    <property type="evidence" value="ECO:0007669"/>
    <property type="project" value="InterPro"/>
</dbReference>
<evidence type="ECO:0000256" key="3">
    <source>
        <dbReference type="PROSITE-ProRule" id="PRU00169"/>
    </source>
</evidence>
<dbReference type="Proteomes" id="UP000004968">
    <property type="component" value="Unassembled WGS sequence"/>
</dbReference>
<evidence type="ECO:0000313" key="5">
    <source>
        <dbReference type="EMBL" id="EFC97777.1"/>
    </source>
</evidence>
<dbReference type="Gene3D" id="3.40.50.2300">
    <property type="match status" value="1"/>
</dbReference>
<name>D3AK82_9FIRM</name>
<dbReference type="EMBL" id="ACIO01000339">
    <property type="protein sequence ID" value="EFC97777.1"/>
    <property type="molecule type" value="Genomic_DNA"/>
</dbReference>
<dbReference type="SUPFAM" id="SSF52172">
    <property type="entry name" value="CheY-like"/>
    <property type="match status" value="1"/>
</dbReference>
<organism evidence="5 6">
    <name type="scientific">Hungatella hathewayi DSM 13479</name>
    <dbReference type="NCBI Taxonomy" id="566550"/>
    <lineage>
        <taxon>Bacteria</taxon>
        <taxon>Bacillati</taxon>
        <taxon>Bacillota</taxon>
        <taxon>Clostridia</taxon>
        <taxon>Lachnospirales</taxon>
        <taxon>Lachnospiraceae</taxon>
        <taxon>Hungatella</taxon>
    </lineage>
</organism>
<feature type="domain" description="Response regulatory" evidence="4">
    <location>
        <begin position="5"/>
        <end position="54"/>
    </location>
</feature>